<evidence type="ECO:0000313" key="2">
    <source>
        <dbReference type="EMBL" id="KAK7864524.1"/>
    </source>
</evidence>
<gene>
    <name evidence="2" type="ORF">R5R35_003131</name>
</gene>
<sequence length="612" mass="70933">MTDETILPSLEEWLDTMSFSMSPDHLKRISCQEKLKPILNALITFVRPKETVRKAKHILLIKKQKSQEACKELEAMKKRNKLKEQVRCKEEEFVMKKKEYTKLLNENKNLLQEIQWTLSILNDEKKKLLFLLLNEKALNDTTVQYHLLRKSVLEVKEKENKKKENHGPLQDFSEVREAVFECQEYILDSRKRKEVQLESIQNISREYGCNGTNTEALEWRYDIIEFVSKKLGNIPLKRVCEVLLEQKQQIINSIQHPPSTTNSDETIQFVPRKTNSDTAFVKRTYDGLQAKSNVKALESNFFLSNYAERNGLIDSKSYSKTKQLMNESRISLSRNGEDAASCQVMENLKLSERNLLSIENQITEKAIECKNLKINLKKNLTEVSRRLSGIKQFCKRISNSGWHGLPKEDRQHGLLTNELYSCMEELCKLGPKEIQLFADLPLIALEKLTMENGKSVPVYELHSHYLRVLSNTPKLSKSTLPMMKDSCGLAPHYLLLHVWNQLSYLGELQKAHSLMKPFSATSVNSRVEPEDRSEKLEMIHDGFLGIISKFASVSDEIGTLLDIMRHHPLTDLVPKDLFMEGQPIQFYINLFYKRKENENHFSGITEEHLEAL</sequence>
<accession>A0AAN9Z6D0</accession>
<keyword evidence="3" id="KW-1185">Reference proteome</keyword>
<proteinExistence type="predicted"/>
<dbReference type="EMBL" id="JAZDUA010000201">
    <property type="protein sequence ID" value="KAK7864524.1"/>
    <property type="molecule type" value="Genomic_DNA"/>
</dbReference>
<evidence type="ECO:0000256" key="1">
    <source>
        <dbReference type="SAM" id="Coils"/>
    </source>
</evidence>
<organism evidence="2 3">
    <name type="scientific">Gryllus longicercus</name>
    <dbReference type="NCBI Taxonomy" id="2509291"/>
    <lineage>
        <taxon>Eukaryota</taxon>
        <taxon>Metazoa</taxon>
        <taxon>Ecdysozoa</taxon>
        <taxon>Arthropoda</taxon>
        <taxon>Hexapoda</taxon>
        <taxon>Insecta</taxon>
        <taxon>Pterygota</taxon>
        <taxon>Neoptera</taxon>
        <taxon>Polyneoptera</taxon>
        <taxon>Orthoptera</taxon>
        <taxon>Ensifera</taxon>
        <taxon>Gryllidea</taxon>
        <taxon>Grylloidea</taxon>
        <taxon>Gryllidae</taxon>
        <taxon>Gryllinae</taxon>
        <taxon>Gryllus</taxon>
    </lineage>
</organism>
<feature type="coiled-coil region" evidence="1">
    <location>
        <begin position="72"/>
        <end position="99"/>
    </location>
</feature>
<comment type="caution">
    <text evidence="2">The sequence shown here is derived from an EMBL/GenBank/DDBJ whole genome shotgun (WGS) entry which is preliminary data.</text>
</comment>
<keyword evidence="1" id="KW-0175">Coiled coil</keyword>
<evidence type="ECO:0000313" key="3">
    <source>
        <dbReference type="Proteomes" id="UP001378592"/>
    </source>
</evidence>
<name>A0AAN9Z6D0_9ORTH</name>
<dbReference type="EMBL" id="JAZDUA010000201">
    <property type="protein sequence ID" value="KAK7864523.1"/>
    <property type="molecule type" value="Genomic_DNA"/>
</dbReference>
<dbReference type="Proteomes" id="UP001378592">
    <property type="component" value="Unassembled WGS sequence"/>
</dbReference>
<protein>
    <submittedName>
        <fullName evidence="2">Uncharacterized protein</fullName>
    </submittedName>
</protein>
<reference evidence="2 3" key="1">
    <citation type="submission" date="2024-03" db="EMBL/GenBank/DDBJ databases">
        <title>The genome assembly and annotation of the cricket Gryllus longicercus Weissman &amp; Gray.</title>
        <authorList>
            <person name="Szrajer S."/>
            <person name="Gray D."/>
            <person name="Ylla G."/>
        </authorList>
    </citation>
    <scope>NUCLEOTIDE SEQUENCE [LARGE SCALE GENOMIC DNA]</scope>
    <source>
        <strain evidence="2">DAG 2021-001</strain>
        <tissue evidence="2">Whole body minus gut</tissue>
    </source>
</reference>
<dbReference type="AlphaFoldDB" id="A0AAN9Z6D0"/>